<gene>
    <name evidence="9" type="primary">Dgri\GH17154</name>
    <name evidence="9" type="ORF">Dgri_GH17154</name>
</gene>
<evidence type="ECO:0000313" key="10">
    <source>
        <dbReference type="Proteomes" id="UP000001070"/>
    </source>
</evidence>
<evidence type="ECO:0000256" key="7">
    <source>
        <dbReference type="ARBA" id="ARBA00023212"/>
    </source>
</evidence>
<dbReference type="PANTHER" id="PTHR14885">
    <property type="entry name" value="CILIA- AND FLAGELLA-ASSOCIATED PROTEIN 43-RELATED"/>
    <property type="match status" value="1"/>
</dbReference>
<evidence type="ECO:0000256" key="8">
    <source>
        <dbReference type="ARBA" id="ARBA00023273"/>
    </source>
</evidence>
<protein>
    <submittedName>
        <fullName evidence="9">GH17154</fullName>
    </submittedName>
</protein>
<dbReference type="eggNOG" id="ENOG502QQ39">
    <property type="taxonomic scope" value="Eukaryota"/>
</dbReference>
<comment type="subcellular location">
    <subcellularLocation>
        <location evidence="1">Cell projection</location>
        <location evidence="1">Cilium</location>
    </subcellularLocation>
    <subcellularLocation>
        <location evidence="2">Cytoplasm</location>
        <location evidence="2">Cytoskeleton</location>
    </subcellularLocation>
</comment>
<evidence type="ECO:0000256" key="2">
    <source>
        <dbReference type="ARBA" id="ARBA00004245"/>
    </source>
</evidence>
<keyword evidence="7" id="KW-0206">Cytoskeleton</keyword>
<evidence type="ECO:0000256" key="6">
    <source>
        <dbReference type="ARBA" id="ARBA00023054"/>
    </source>
</evidence>
<dbReference type="OMA" id="WNWESNV"/>
<evidence type="ECO:0000256" key="5">
    <source>
        <dbReference type="ARBA" id="ARBA00022737"/>
    </source>
</evidence>
<dbReference type="Proteomes" id="UP000001070">
    <property type="component" value="Unassembled WGS sequence"/>
</dbReference>
<keyword evidence="4" id="KW-0853">WD repeat</keyword>
<keyword evidence="8" id="KW-0966">Cell projection</keyword>
<name>B4J168_DROGR</name>
<dbReference type="PhylomeDB" id="B4J168"/>
<proteinExistence type="predicted"/>
<dbReference type="PANTHER" id="PTHR14885:SF1">
    <property type="entry name" value="CILIA- AND FLAGELLA-ASSOCIATED PROTEIN 43"/>
    <property type="match status" value="1"/>
</dbReference>
<reference evidence="9 10" key="1">
    <citation type="journal article" date="2007" name="Nature">
        <title>Evolution of genes and genomes on the Drosophila phylogeny.</title>
        <authorList>
            <consortium name="Drosophila 12 Genomes Consortium"/>
            <person name="Clark A.G."/>
            <person name="Eisen M.B."/>
            <person name="Smith D.R."/>
            <person name="Bergman C.M."/>
            <person name="Oliver B."/>
            <person name="Markow T.A."/>
            <person name="Kaufman T.C."/>
            <person name="Kellis M."/>
            <person name="Gelbart W."/>
            <person name="Iyer V.N."/>
            <person name="Pollard D.A."/>
            <person name="Sackton T.B."/>
            <person name="Larracuente A.M."/>
            <person name="Singh N.D."/>
            <person name="Abad J.P."/>
            <person name="Abt D.N."/>
            <person name="Adryan B."/>
            <person name="Aguade M."/>
            <person name="Akashi H."/>
            <person name="Anderson W.W."/>
            <person name="Aquadro C.F."/>
            <person name="Ardell D.H."/>
            <person name="Arguello R."/>
            <person name="Artieri C.G."/>
            <person name="Barbash D.A."/>
            <person name="Barker D."/>
            <person name="Barsanti P."/>
            <person name="Batterham P."/>
            <person name="Batzoglou S."/>
            <person name="Begun D."/>
            <person name="Bhutkar A."/>
            <person name="Blanco E."/>
            <person name="Bosak S.A."/>
            <person name="Bradley R.K."/>
            <person name="Brand A.D."/>
            <person name="Brent M.R."/>
            <person name="Brooks A.N."/>
            <person name="Brown R.H."/>
            <person name="Butlin R.K."/>
            <person name="Caggese C."/>
            <person name="Calvi B.R."/>
            <person name="Bernardo de Carvalho A."/>
            <person name="Caspi A."/>
            <person name="Castrezana S."/>
            <person name="Celniker S.E."/>
            <person name="Chang J.L."/>
            <person name="Chapple C."/>
            <person name="Chatterji S."/>
            <person name="Chinwalla A."/>
            <person name="Civetta A."/>
            <person name="Clifton S.W."/>
            <person name="Comeron J.M."/>
            <person name="Costello J.C."/>
            <person name="Coyne J.A."/>
            <person name="Daub J."/>
            <person name="David R.G."/>
            <person name="Delcher A.L."/>
            <person name="Delehaunty K."/>
            <person name="Do C.B."/>
            <person name="Ebling H."/>
            <person name="Edwards K."/>
            <person name="Eickbush T."/>
            <person name="Evans J.D."/>
            <person name="Filipski A."/>
            <person name="Findeiss S."/>
            <person name="Freyhult E."/>
            <person name="Fulton L."/>
            <person name="Fulton R."/>
            <person name="Garcia A.C."/>
            <person name="Gardiner A."/>
            <person name="Garfield D.A."/>
            <person name="Garvin B.E."/>
            <person name="Gibson G."/>
            <person name="Gilbert D."/>
            <person name="Gnerre S."/>
            <person name="Godfrey J."/>
            <person name="Good R."/>
            <person name="Gotea V."/>
            <person name="Gravely B."/>
            <person name="Greenberg A.J."/>
            <person name="Griffiths-Jones S."/>
            <person name="Gross S."/>
            <person name="Guigo R."/>
            <person name="Gustafson E.A."/>
            <person name="Haerty W."/>
            <person name="Hahn M.W."/>
            <person name="Halligan D.L."/>
            <person name="Halpern A.L."/>
            <person name="Halter G.M."/>
            <person name="Han M.V."/>
            <person name="Heger A."/>
            <person name="Hillier L."/>
            <person name="Hinrichs A.S."/>
            <person name="Holmes I."/>
            <person name="Hoskins R.A."/>
            <person name="Hubisz M.J."/>
            <person name="Hultmark D."/>
            <person name="Huntley M.A."/>
            <person name="Jaffe D.B."/>
            <person name="Jagadeeshan S."/>
            <person name="Jeck W.R."/>
            <person name="Johnson J."/>
            <person name="Jones C.D."/>
            <person name="Jordan W.C."/>
            <person name="Karpen G.H."/>
            <person name="Kataoka E."/>
            <person name="Keightley P.D."/>
            <person name="Kheradpour P."/>
            <person name="Kirkness E.F."/>
            <person name="Koerich L.B."/>
            <person name="Kristiansen K."/>
            <person name="Kudrna D."/>
            <person name="Kulathinal R.J."/>
            <person name="Kumar S."/>
            <person name="Kwok R."/>
            <person name="Lander E."/>
            <person name="Langley C.H."/>
            <person name="Lapoint R."/>
            <person name="Lazzaro B.P."/>
            <person name="Lee S.J."/>
            <person name="Levesque L."/>
            <person name="Li R."/>
            <person name="Lin C.F."/>
            <person name="Lin M.F."/>
            <person name="Lindblad-Toh K."/>
            <person name="Llopart A."/>
            <person name="Long M."/>
            <person name="Low L."/>
            <person name="Lozovsky E."/>
            <person name="Lu J."/>
            <person name="Luo M."/>
            <person name="Machado C.A."/>
            <person name="Makalowski W."/>
            <person name="Marzo M."/>
            <person name="Matsuda M."/>
            <person name="Matzkin L."/>
            <person name="McAllister B."/>
            <person name="McBride C.S."/>
            <person name="McKernan B."/>
            <person name="McKernan K."/>
            <person name="Mendez-Lago M."/>
            <person name="Minx P."/>
            <person name="Mollenhauer M.U."/>
            <person name="Montooth K."/>
            <person name="Mount S.M."/>
            <person name="Mu X."/>
            <person name="Myers E."/>
            <person name="Negre B."/>
            <person name="Newfeld S."/>
            <person name="Nielsen R."/>
            <person name="Noor M.A."/>
            <person name="O'Grady P."/>
            <person name="Pachter L."/>
            <person name="Papaceit M."/>
            <person name="Parisi M.J."/>
            <person name="Parisi M."/>
            <person name="Parts L."/>
            <person name="Pedersen J.S."/>
            <person name="Pesole G."/>
            <person name="Phillippy A.M."/>
            <person name="Ponting C.P."/>
            <person name="Pop M."/>
            <person name="Porcelli D."/>
            <person name="Powell J.R."/>
            <person name="Prohaska S."/>
            <person name="Pruitt K."/>
            <person name="Puig M."/>
            <person name="Quesneville H."/>
            <person name="Ram K.R."/>
            <person name="Rand D."/>
            <person name="Rasmussen M.D."/>
            <person name="Reed L.K."/>
            <person name="Reenan R."/>
            <person name="Reily A."/>
            <person name="Remington K.A."/>
            <person name="Rieger T.T."/>
            <person name="Ritchie M.G."/>
            <person name="Robin C."/>
            <person name="Rogers Y.H."/>
            <person name="Rohde C."/>
            <person name="Rozas J."/>
            <person name="Rubenfield M.J."/>
            <person name="Ruiz A."/>
            <person name="Russo S."/>
            <person name="Salzberg S.L."/>
            <person name="Sanchez-Gracia A."/>
            <person name="Saranga D.J."/>
            <person name="Sato H."/>
            <person name="Schaeffer S.W."/>
            <person name="Schatz M.C."/>
            <person name="Schlenke T."/>
            <person name="Schwartz R."/>
            <person name="Segarra C."/>
            <person name="Singh R.S."/>
            <person name="Sirot L."/>
            <person name="Sirota M."/>
            <person name="Sisneros N.B."/>
            <person name="Smith C.D."/>
            <person name="Smith T.F."/>
            <person name="Spieth J."/>
            <person name="Stage D.E."/>
            <person name="Stark A."/>
            <person name="Stephan W."/>
            <person name="Strausberg R.L."/>
            <person name="Strempel S."/>
            <person name="Sturgill D."/>
            <person name="Sutton G."/>
            <person name="Sutton G.G."/>
            <person name="Tao W."/>
            <person name="Teichmann S."/>
            <person name="Tobari Y.N."/>
            <person name="Tomimura Y."/>
            <person name="Tsolas J.M."/>
            <person name="Valente V.L."/>
            <person name="Venter E."/>
            <person name="Venter J.C."/>
            <person name="Vicario S."/>
            <person name="Vieira F.G."/>
            <person name="Vilella A.J."/>
            <person name="Villasante A."/>
            <person name="Walenz B."/>
            <person name="Wang J."/>
            <person name="Wasserman M."/>
            <person name="Watts T."/>
            <person name="Wilson D."/>
            <person name="Wilson R.K."/>
            <person name="Wing R.A."/>
            <person name="Wolfner M.F."/>
            <person name="Wong A."/>
            <person name="Wong G.K."/>
            <person name="Wu C.I."/>
            <person name="Wu G."/>
            <person name="Yamamoto D."/>
            <person name="Yang H.P."/>
            <person name="Yang S.P."/>
            <person name="Yorke J.A."/>
            <person name="Yoshida K."/>
            <person name="Zdobnov E."/>
            <person name="Zhang P."/>
            <person name="Zhang Y."/>
            <person name="Zimin A.V."/>
            <person name="Baldwin J."/>
            <person name="Abdouelleil A."/>
            <person name="Abdulkadir J."/>
            <person name="Abebe A."/>
            <person name="Abera B."/>
            <person name="Abreu J."/>
            <person name="Acer S.C."/>
            <person name="Aftuck L."/>
            <person name="Alexander A."/>
            <person name="An P."/>
            <person name="Anderson E."/>
            <person name="Anderson S."/>
            <person name="Arachi H."/>
            <person name="Azer M."/>
            <person name="Bachantsang P."/>
            <person name="Barry A."/>
            <person name="Bayul T."/>
            <person name="Berlin A."/>
            <person name="Bessette D."/>
            <person name="Bloom T."/>
            <person name="Blye J."/>
            <person name="Boguslavskiy L."/>
            <person name="Bonnet C."/>
            <person name="Boukhgalter B."/>
            <person name="Bourzgui I."/>
            <person name="Brown A."/>
            <person name="Cahill P."/>
            <person name="Channer S."/>
            <person name="Cheshatsang Y."/>
            <person name="Chuda L."/>
            <person name="Citroen M."/>
            <person name="Collymore A."/>
            <person name="Cooke P."/>
            <person name="Costello M."/>
            <person name="D'Aco K."/>
            <person name="Daza R."/>
            <person name="De Haan G."/>
            <person name="DeGray S."/>
            <person name="DeMaso C."/>
            <person name="Dhargay N."/>
            <person name="Dooley K."/>
            <person name="Dooley E."/>
            <person name="Doricent M."/>
            <person name="Dorje P."/>
            <person name="Dorjee K."/>
            <person name="Dupes A."/>
            <person name="Elong R."/>
            <person name="Falk J."/>
            <person name="Farina A."/>
            <person name="Faro S."/>
            <person name="Ferguson D."/>
            <person name="Fisher S."/>
            <person name="Foley C.D."/>
            <person name="Franke A."/>
            <person name="Friedrich D."/>
            <person name="Gadbois L."/>
            <person name="Gearin G."/>
            <person name="Gearin C.R."/>
            <person name="Giannoukos G."/>
            <person name="Goode T."/>
            <person name="Graham J."/>
            <person name="Grandbois E."/>
            <person name="Grewal S."/>
            <person name="Gyaltsen K."/>
            <person name="Hafez N."/>
            <person name="Hagos B."/>
            <person name="Hall J."/>
            <person name="Henson C."/>
            <person name="Hollinger A."/>
            <person name="Honan T."/>
            <person name="Huard M.D."/>
            <person name="Hughes L."/>
            <person name="Hurhula B."/>
            <person name="Husby M.E."/>
            <person name="Kamat A."/>
            <person name="Kanga B."/>
            <person name="Kashin S."/>
            <person name="Khazanovich D."/>
            <person name="Kisner P."/>
            <person name="Lance K."/>
            <person name="Lara M."/>
            <person name="Lee W."/>
            <person name="Lennon N."/>
            <person name="Letendre F."/>
            <person name="LeVine R."/>
            <person name="Lipovsky A."/>
            <person name="Liu X."/>
            <person name="Liu J."/>
            <person name="Liu S."/>
            <person name="Lokyitsang T."/>
            <person name="Lokyitsang Y."/>
            <person name="Lubonja R."/>
            <person name="Lui A."/>
            <person name="MacDonald P."/>
            <person name="Magnisalis V."/>
            <person name="Maru K."/>
            <person name="Matthews C."/>
            <person name="McCusker W."/>
            <person name="McDonough S."/>
            <person name="Mehta T."/>
            <person name="Meldrim J."/>
            <person name="Meneus L."/>
            <person name="Mihai O."/>
            <person name="Mihalev A."/>
            <person name="Mihova T."/>
            <person name="Mittelman R."/>
            <person name="Mlenga V."/>
            <person name="Montmayeur A."/>
            <person name="Mulrain L."/>
            <person name="Navidi A."/>
            <person name="Naylor J."/>
            <person name="Negash T."/>
            <person name="Nguyen T."/>
            <person name="Nguyen N."/>
            <person name="Nicol R."/>
            <person name="Norbu C."/>
            <person name="Norbu N."/>
            <person name="Novod N."/>
            <person name="O'Neill B."/>
            <person name="Osman S."/>
            <person name="Markiewicz E."/>
            <person name="Oyono O.L."/>
            <person name="Patti C."/>
            <person name="Phunkhang P."/>
            <person name="Pierre F."/>
            <person name="Priest M."/>
            <person name="Raghuraman S."/>
            <person name="Rege F."/>
            <person name="Reyes R."/>
            <person name="Rise C."/>
            <person name="Rogov P."/>
            <person name="Ross K."/>
            <person name="Ryan E."/>
            <person name="Settipalli S."/>
            <person name="Shea T."/>
            <person name="Sherpa N."/>
            <person name="Shi L."/>
            <person name="Shih D."/>
            <person name="Sparrow T."/>
            <person name="Spaulding J."/>
            <person name="Stalker J."/>
            <person name="Stange-Thomann N."/>
            <person name="Stavropoulos S."/>
            <person name="Stone C."/>
            <person name="Strader C."/>
            <person name="Tesfaye S."/>
            <person name="Thomson T."/>
            <person name="Thoulutsang Y."/>
            <person name="Thoulutsang D."/>
            <person name="Topham K."/>
            <person name="Topping I."/>
            <person name="Tsamla T."/>
            <person name="Vassiliev H."/>
            <person name="Vo A."/>
            <person name="Wangchuk T."/>
            <person name="Wangdi T."/>
            <person name="Weiand M."/>
            <person name="Wilkinson J."/>
            <person name="Wilson A."/>
            <person name="Yadav S."/>
            <person name="Young G."/>
            <person name="Yu Q."/>
            <person name="Zembek L."/>
            <person name="Zhong D."/>
            <person name="Zimmer A."/>
            <person name="Zwirko Z."/>
            <person name="Jaffe D.B."/>
            <person name="Alvarez P."/>
            <person name="Brockman W."/>
            <person name="Butler J."/>
            <person name="Chin C."/>
            <person name="Gnerre S."/>
            <person name="Grabherr M."/>
            <person name="Kleber M."/>
            <person name="Mauceli E."/>
            <person name="MacCallum I."/>
        </authorList>
    </citation>
    <scope>NUCLEOTIDE SEQUENCE [LARGE SCALE GENOMIC DNA]</scope>
    <source>
        <strain evidence="10">Tucson 15287-2541.00</strain>
    </source>
</reference>
<evidence type="ECO:0000256" key="4">
    <source>
        <dbReference type="ARBA" id="ARBA00022574"/>
    </source>
</evidence>
<evidence type="ECO:0000313" key="9">
    <source>
        <dbReference type="EMBL" id="EDV97937.1"/>
    </source>
</evidence>
<dbReference type="SUPFAM" id="SSF50978">
    <property type="entry name" value="WD40 repeat-like"/>
    <property type="match status" value="1"/>
</dbReference>
<dbReference type="FunCoup" id="B4J168">
    <property type="interactions" value="15"/>
</dbReference>
<sequence>MNISSTVCWCNNYDGGSIANVGPDVCALRQANLIKFTQMSTLAVSYFRAETVATGLHISAFAGHNRFPLFGFAESVLRPNIYVYKYPELTRYSTLSSSILNFTMIRFSDLDLLIGIGGYPNYAICVFNFRTNTTILEHPTYIDTRPFSVALGTGSFPVIVQYDKIELRILCYQMCYAEKEVFLHQVSEVEMGRNYLKSERNFMSFSDDGLYVISDYGEFSQIDIACFTIKQRWSTASLSEYANEVLARPHALLFHRSGFLIWTSVRAFYIKKKAGNFVVEWTIDQSLANVCTLISNQNGELYASSELGGIDQVMVEESEGKLNPVIVAGKKVLSFRMLSCFKEECVVVLHNDGIAMMDVPYGKTISTVPIDLACAICSHRNNPYVIVGTVDGVLVLIHFEKPSVPNIVYELTCDSAAVFAMDYHDNCAVFQDQAKALHIVNIEYRPPKMTYYFAIKDEQLVKQVFVHSFLLVEGPRLLVMISRDKNIQKPGHADEMWIYNWGKDRRLHRRELPLPNSYVAFIVQPPMGRWVLIEIVGVVKDSAVFDQFVLNDSSELQWAASIQSAHFGHIIDVNMTRHLLTWGVDGIMVHFRQHKRAKKAFMMSRFVSLFFRPQFVLRAKECYNSKYLIVLDANNVFLVSRLPSLADHARENSEISVPEKYIVPQTGMVSRAFVAATVKLEVKEEYTVADMFKRDKILQMIQDFSAKVTALIDYDISVTGKSKGIFKKFCYHYKWMEALTEEAHKLCDLERESLMRAIEDQSRIRDWIMQLVTSRAVNINYKVRSIFAEANFESFSVVRKSNMIVFDKYRFYDLQDHMRLSVFSLEELAEDSLHGDMEAEEGEGKPAGHELKLYVVEGPSVYDHMMAPQFQLQSKEIITSNQLFNDDCKYHYYLVDPMKQEFNKYFHEAQQLKRETIDNVLTTNGVLTRIYDNMNCMLRLLWMDSFQPPEQTVPTLAKDEVIKSILEVDDSEVKAINRRKPKAIDTGGKRGRLLLWSVEFWARALIVMMDGVIEKLWEEEIKKDIPIPEFMLKKQPHEYSLEDQKIFRAYEEAVYLLEQDRRKYLGILNENEAKTLQLKTKQILKLNQRCRVRMLNKITTSNARGQLRDKIRGLRSDIDKLNEYIKRYANLFDFWERGQQDVRTRLEAQQTRDRACERQFRGNFLNSVPHAAHEMTKLFKKRPKLPNKTFNSSLICSEAAQRLSPKQSQRGAFPLPNEITEFLAFIADNDTPKNCPTSVDAKAWEAFVKLRRQKIESELRLKGISHQLVDSQSALNGLTKEIAGLKETKAHTQREMEDTIQTYLETMRNMTLQLTLTLGQVEVQVHGSTKSLSNSVLMHVDDINDVNHMIKDAGNKKIKAMQRVAVFRRQVIFKEWEHKLYKANIAYLKYMLDAIEKCKVSIEFLNILRNWEKVKVERQKYMAAGAIERIVEQKIAVFRKQIDRINIKIDSVQQKTLEIKRQNHMIDSKIERLKVSVTLQNSQRDVMMEQRRDREQRERMEQIKIHRHLMDNVRKHYAHVLELQTILELLRLRTYPTLGPLLPQCHPPVPDHILNSVP</sequence>
<keyword evidence="5" id="KW-0677">Repeat</keyword>
<dbReference type="HOGENOM" id="CLU_003688_0_0_1"/>
<keyword evidence="6" id="KW-0175">Coiled coil</keyword>
<dbReference type="EMBL" id="CH916366">
    <property type="protein sequence ID" value="EDV97937.1"/>
    <property type="molecule type" value="Genomic_DNA"/>
</dbReference>
<keyword evidence="3" id="KW-0963">Cytoplasm</keyword>
<dbReference type="Pfam" id="PF25828">
    <property type="entry name" value="CC_Cfap43"/>
    <property type="match status" value="1"/>
</dbReference>
<accession>B4J168</accession>
<dbReference type="InterPro" id="IPR036322">
    <property type="entry name" value="WD40_repeat_dom_sf"/>
</dbReference>
<dbReference type="GO" id="GO:0060271">
    <property type="term" value="P:cilium assembly"/>
    <property type="evidence" value="ECO:0007669"/>
    <property type="project" value="TreeGrafter"/>
</dbReference>
<keyword evidence="10" id="KW-1185">Reference proteome</keyword>
<evidence type="ECO:0000256" key="1">
    <source>
        <dbReference type="ARBA" id="ARBA00004138"/>
    </source>
</evidence>
<dbReference type="InParanoid" id="B4J168"/>
<dbReference type="STRING" id="7222.B4J168"/>
<dbReference type="OrthoDB" id="535167at2759"/>
<organism evidence="10">
    <name type="scientific">Drosophila grimshawi</name>
    <name type="common">Hawaiian fruit fly</name>
    <name type="synonym">Idiomyia grimshawi</name>
    <dbReference type="NCBI Taxonomy" id="7222"/>
    <lineage>
        <taxon>Eukaryota</taxon>
        <taxon>Metazoa</taxon>
        <taxon>Ecdysozoa</taxon>
        <taxon>Arthropoda</taxon>
        <taxon>Hexapoda</taxon>
        <taxon>Insecta</taxon>
        <taxon>Pterygota</taxon>
        <taxon>Neoptera</taxon>
        <taxon>Endopterygota</taxon>
        <taxon>Diptera</taxon>
        <taxon>Brachycera</taxon>
        <taxon>Muscomorpha</taxon>
        <taxon>Ephydroidea</taxon>
        <taxon>Drosophilidae</taxon>
        <taxon>Drosophila</taxon>
        <taxon>Hawaiian Drosophila</taxon>
    </lineage>
</organism>
<dbReference type="GO" id="GO:0005930">
    <property type="term" value="C:axoneme"/>
    <property type="evidence" value="ECO:0007669"/>
    <property type="project" value="TreeGrafter"/>
</dbReference>
<evidence type="ECO:0000256" key="3">
    <source>
        <dbReference type="ARBA" id="ARBA00022490"/>
    </source>
</evidence>